<feature type="domain" description="P-type ATPase A" evidence="8">
    <location>
        <begin position="118"/>
        <end position="212"/>
    </location>
</feature>
<comment type="subcellular location">
    <subcellularLocation>
        <location evidence="1">Cell membrane</location>
        <topology evidence="1">Multi-pass membrane protein</topology>
    </subcellularLocation>
</comment>
<accession>A0A291QAQ9</accession>
<dbReference type="Proteomes" id="UP000221011">
    <property type="component" value="Chromosome"/>
</dbReference>
<evidence type="ECO:0000256" key="6">
    <source>
        <dbReference type="SAM" id="MobiDB-lite"/>
    </source>
</evidence>
<feature type="region of interest" description="Disordered" evidence="6">
    <location>
        <begin position="1"/>
        <end position="24"/>
    </location>
</feature>
<dbReference type="SUPFAM" id="SSF81653">
    <property type="entry name" value="Calcium ATPase, transduction domain A"/>
    <property type="match status" value="1"/>
</dbReference>
<feature type="transmembrane region" description="Helical" evidence="7">
    <location>
        <begin position="272"/>
        <end position="291"/>
    </location>
</feature>
<gene>
    <name evidence="9" type="ORF">KY5_3620</name>
</gene>
<dbReference type="InterPro" id="IPR023299">
    <property type="entry name" value="ATPase_P-typ_cyto_dom_N"/>
</dbReference>
<sequence length="800" mass="85380">MTHIDAGAELDPVHPVPPPHGRSTGLTAAEVAERVARGEINDVPIRSSRSLSEIVRANVFTRFNAIIGVLWVIMLFVAPIQDSLFGYVIIANTGIGIIQEWRAKKTLDSLAVIGEAKPTVRRDGTACEISTSEIVLGDVIELGPGDKIVVDGEAVETDSLEVDESLLTGEADPVIKKPGDKMMSGSFVVAGGGAFTATRVGREAYAAQLAEEASRFTLVHSELRTGISTILKYVTWLMIPTSIGLVLSQLVAKDDNFKESVAYTVGGIVPMIPEGLVLLTSVAFAIGVIRLGRKQCLVQELPAIEGLARIDTVCLDKTGTLTEGGMDVTELRPLNGSDEAYVRKVLGALGESDPRPNASLQAIIDAYPDTDEWRCTESLPFSSARKYSGASFSEGDGTESAWLLGAPDVLLPEGDPSLAEIEGLNQQGLRVLLLARAAGALDDPEVAAGARATALVVLEQRLRPDAADTLRYFAEQDVAAKVISGDNAVSVGAVAGKLGLAGAENTVDARRLPTEQEELAQSLDDNTVFGRVTPQQKRDMVGALQSRGHTVAMTGDGVNDVLALKDADIGVSMGSGSEATRAVAQIVLLNNSFATLPSVVAEGRRVIGNITRVATLFLVKTVYSVVIALLVVCSQVEYLFLPRHLTLLSTLTIGIPAFFLALAPNKERAKPHFVRRVMRYAIPGGVIAGVATFVTYLLARHHYEGAGAREAETSAATLALFLIAMWVLAIIARPYTWWRLCLIGAMGLGFLLVMTVPWLQDFFQLKLVGTTMPWAAVAIAAVAAGAIELVYRWVDRRFPA</sequence>
<keyword evidence="10" id="KW-1185">Reference proteome</keyword>
<proteinExistence type="predicted"/>
<dbReference type="InterPro" id="IPR023214">
    <property type="entry name" value="HAD_sf"/>
</dbReference>
<dbReference type="GO" id="GO:0016887">
    <property type="term" value="F:ATP hydrolysis activity"/>
    <property type="evidence" value="ECO:0007669"/>
    <property type="project" value="InterPro"/>
</dbReference>
<keyword evidence="2 7" id="KW-0812">Transmembrane</keyword>
<feature type="transmembrane region" description="Helical" evidence="7">
    <location>
        <begin position="644"/>
        <end position="665"/>
    </location>
</feature>
<dbReference type="PRINTS" id="PR00119">
    <property type="entry name" value="CATATPASE"/>
</dbReference>
<dbReference type="InterPro" id="IPR018303">
    <property type="entry name" value="ATPase_P-typ_P_site"/>
</dbReference>
<dbReference type="SUPFAM" id="SSF81665">
    <property type="entry name" value="Calcium ATPase, transmembrane domain M"/>
    <property type="match status" value="1"/>
</dbReference>
<keyword evidence="5 7" id="KW-0472">Membrane</keyword>
<dbReference type="Pfam" id="PF00702">
    <property type="entry name" value="Hydrolase"/>
    <property type="match status" value="1"/>
</dbReference>
<dbReference type="InterPro" id="IPR008250">
    <property type="entry name" value="ATPase_P-typ_transduc_dom_A_sf"/>
</dbReference>
<evidence type="ECO:0000256" key="4">
    <source>
        <dbReference type="ARBA" id="ARBA00022989"/>
    </source>
</evidence>
<dbReference type="SUPFAM" id="SSF81660">
    <property type="entry name" value="Metal cation-transporting ATPase, ATP-binding domain N"/>
    <property type="match status" value="1"/>
</dbReference>
<organism evidence="9 10">
    <name type="scientific">Streptomyces formicae</name>
    <dbReference type="NCBI Taxonomy" id="1616117"/>
    <lineage>
        <taxon>Bacteria</taxon>
        <taxon>Bacillati</taxon>
        <taxon>Actinomycetota</taxon>
        <taxon>Actinomycetes</taxon>
        <taxon>Kitasatosporales</taxon>
        <taxon>Streptomycetaceae</taxon>
        <taxon>Streptomyces</taxon>
    </lineage>
</organism>
<dbReference type="EMBL" id="CP022685">
    <property type="protein sequence ID" value="ATL28638.1"/>
    <property type="molecule type" value="Genomic_DNA"/>
</dbReference>
<name>A0A291QAQ9_9ACTN</name>
<dbReference type="GO" id="GO:0005886">
    <property type="term" value="C:plasma membrane"/>
    <property type="evidence" value="ECO:0007669"/>
    <property type="project" value="UniProtKB-SubCell"/>
</dbReference>
<feature type="transmembrane region" description="Helical" evidence="7">
    <location>
        <begin position="84"/>
        <end position="101"/>
    </location>
</feature>
<evidence type="ECO:0000313" key="9">
    <source>
        <dbReference type="EMBL" id="ATL28638.1"/>
    </source>
</evidence>
<dbReference type="SFLD" id="SFLDS00003">
    <property type="entry name" value="Haloacid_Dehalogenase"/>
    <property type="match status" value="1"/>
</dbReference>
<dbReference type="NCBIfam" id="TIGR01494">
    <property type="entry name" value="ATPase_P-type"/>
    <property type="match status" value="2"/>
</dbReference>
<dbReference type="GO" id="GO:0005524">
    <property type="term" value="F:ATP binding"/>
    <property type="evidence" value="ECO:0007669"/>
    <property type="project" value="InterPro"/>
</dbReference>
<dbReference type="SFLD" id="SFLDF00027">
    <property type="entry name" value="p-type_atpase"/>
    <property type="match status" value="1"/>
</dbReference>
<dbReference type="RefSeq" id="WP_098243268.1">
    <property type="nucleotide sequence ID" value="NZ_CP022685.1"/>
</dbReference>
<dbReference type="Gene3D" id="3.40.50.1000">
    <property type="entry name" value="HAD superfamily/HAD-like"/>
    <property type="match status" value="1"/>
</dbReference>
<keyword evidence="3" id="KW-1278">Translocase</keyword>
<dbReference type="KEGG" id="sfk:KY5_3620"/>
<feature type="transmembrane region" description="Helical" evidence="7">
    <location>
        <begin position="233"/>
        <end position="252"/>
    </location>
</feature>
<dbReference type="PROSITE" id="PS00154">
    <property type="entry name" value="ATPASE_E1_E2"/>
    <property type="match status" value="1"/>
</dbReference>
<reference evidence="9 10" key="1">
    <citation type="submission" date="2017-08" db="EMBL/GenBank/DDBJ databases">
        <title>Complete Genome Sequence of Streptomyces formicae KY5, the formicamycin producer.</title>
        <authorList>
            <person name="Holmes N.A."/>
            <person name="Devine R."/>
            <person name="Qin Z."/>
            <person name="Seipke R.F."/>
            <person name="Wilkinson B."/>
            <person name="Hutchings M.I."/>
        </authorList>
    </citation>
    <scope>NUCLEOTIDE SEQUENCE [LARGE SCALE GENOMIC DNA]</scope>
    <source>
        <strain evidence="9 10">KY5</strain>
    </source>
</reference>
<dbReference type="Gene3D" id="1.20.1110.10">
    <property type="entry name" value="Calcium-transporting ATPase, transmembrane domain"/>
    <property type="match status" value="1"/>
</dbReference>
<evidence type="ECO:0000259" key="8">
    <source>
        <dbReference type="Pfam" id="PF00122"/>
    </source>
</evidence>
<dbReference type="PRINTS" id="PR00120">
    <property type="entry name" value="HATPASE"/>
</dbReference>
<dbReference type="InterPro" id="IPR023298">
    <property type="entry name" value="ATPase_P-typ_TM_dom_sf"/>
</dbReference>
<dbReference type="InterPro" id="IPR044492">
    <property type="entry name" value="P_typ_ATPase_HD_dom"/>
</dbReference>
<evidence type="ECO:0000256" key="1">
    <source>
        <dbReference type="ARBA" id="ARBA00004651"/>
    </source>
</evidence>
<evidence type="ECO:0000256" key="7">
    <source>
        <dbReference type="SAM" id="Phobius"/>
    </source>
</evidence>
<dbReference type="InterPro" id="IPR001757">
    <property type="entry name" value="P_typ_ATPase"/>
</dbReference>
<dbReference type="PANTHER" id="PTHR42861">
    <property type="entry name" value="CALCIUM-TRANSPORTING ATPASE"/>
    <property type="match status" value="1"/>
</dbReference>
<dbReference type="SFLD" id="SFLDG00002">
    <property type="entry name" value="C1.7:_P-type_atpase_like"/>
    <property type="match status" value="1"/>
</dbReference>
<feature type="transmembrane region" description="Helical" evidence="7">
    <location>
        <begin position="59"/>
        <end position="78"/>
    </location>
</feature>
<dbReference type="SUPFAM" id="SSF56784">
    <property type="entry name" value="HAD-like"/>
    <property type="match status" value="1"/>
</dbReference>
<dbReference type="InterPro" id="IPR059000">
    <property type="entry name" value="ATPase_P-type_domA"/>
</dbReference>
<evidence type="ECO:0000256" key="5">
    <source>
        <dbReference type="ARBA" id="ARBA00023136"/>
    </source>
</evidence>
<feature type="transmembrane region" description="Helical" evidence="7">
    <location>
        <begin position="677"/>
        <end position="699"/>
    </location>
</feature>
<evidence type="ECO:0000256" key="2">
    <source>
        <dbReference type="ARBA" id="ARBA00022692"/>
    </source>
</evidence>
<feature type="transmembrane region" description="Helical" evidence="7">
    <location>
        <begin position="771"/>
        <end position="791"/>
    </location>
</feature>
<keyword evidence="4 7" id="KW-1133">Transmembrane helix</keyword>
<dbReference type="AlphaFoldDB" id="A0A291QAQ9"/>
<dbReference type="InterPro" id="IPR036412">
    <property type="entry name" value="HAD-like_sf"/>
</dbReference>
<feature type="transmembrane region" description="Helical" evidence="7">
    <location>
        <begin position="711"/>
        <end position="731"/>
    </location>
</feature>
<protein>
    <submittedName>
        <fullName evidence="9">Putative integral membrane ATPase</fullName>
    </submittedName>
</protein>
<evidence type="ECO:0000313" key="10">
    <source>
        <dbReference type="Proteomes" id="UP000221011"/>
    </source>
</evidence>
<dbReference type="Gene3D" id="2.70.150.10">
    <property type="entry name" value="Calcium-transporting ATPase, cytoplasmic transduction domain A"/>
    <property type="match status" value="1"/>
</dbReference>
<dbReference type="Pfam" id="PF00122">
    <property type="entry name" value="E1-E2_ATPase"/>
    <property type="match status" value="1"/>
</dbReference>
<feature type="transmembrane region" description="Helical" evidence="7">
    <location>
        <begin position="738"/>
        <end position="759"/>
    </location>
</feature>
<dbReference type="Gene3D" id="3.40.1110.10">
    <property type="entry name" value="Calcium-transporting ATPase, cytoplasmic domain N"/>
    <property type="match status" value="1"/>
</dbReference>
<evidence type="ECO:0000256" key="3">
    <source>
        <dbReference type="ARBA" id="ARBA00022967"/>
    </source>
</evidence>
<feature type="transmembrane region" description="Helical" evidence="7">
    <location>
        <begin position="613"/>
        <end position="632"/>
    </location>
</feature>